<comment type="caution">
    <text evidence="1">The sequence shown here is derived from an EMBL/GenBank/DDBJ whole genome shotgun (WGS) entry which is preliminary data.</text>
</comment>
<dbReference type="Proteomes" id="UP000280696">
    <property type="component" value="Unassembled WGS sequence"/>
</dbReference>
<accession>A0A3A9B3P0</accession>
<reference evidence="1 2" key="1">
    <citation type="submission" date="2018-09" db="EMBL/GenBank/DDBJ databases">
        <title>Murine metabolic-syndrome-specific gut microbial biobank.</title>
        <authorList>
            <person name="Liu C."/>
        </authorList>
    </citation>
    <scope>NUCLEOTIDE SEQUENCE [LARGE SCALE GENOMIC DNA]</scope>
    <source>
        <strain evidence="1 2">0.1xD8-82</strain>
    </source>
</reference>
<evidence type="ECO:0000313" key="2">
    <source>
        <dbReference type="Proteomes" id="UP000280696"/>
    </source>
</evidence>
<name>A0A3A9B3P0_9FIRM</name>
<dbReference type="EMBL" id="RAYQ01000001">
    <property type="protein sequence ID" value="RKI94106.1"/>
    <property type="molecule type" value="Genomic_DNA"/>
</dbReference>
<proteinExistence type="predicted"/>
<dbReference type="AlphaFoldDB" id="A0A3A9B3P0"/>
<gene>
    <name evidence="1" type="ORF">D7V94_00550</name>
</gene>
<protein>
    <submittedName>
        <fullName evidence="1">Uncharacterized protein</fullName>
    </submittedName>
</protein>
<sequence length="121" mass="14347">MLVSRKGEFYMMYMHFCKPCHRIFMLNGHKMICPKCSNPLTELQISYLDYVEMDMEEREAFKCACDDDNQIGKFKATYRMYKYSKWYKELQAQNEANLPITTLLAAMVQQSANKYSTPQVH</sequence>
<organism evidence="1 2">
    <name type="scientific">Parablautia intestinalis</name>
    <dbReference type="NCBI Taxonomy" id="2320100"/>
    <lineage>
        <taxon>Bacteria</taxon>
        <taxon>Bacillati</taxon>
        <taxon>Bacillota</taxon>
        <taxon>Clostridia</taxon>
        <taxon>Lachnospirales</taxon>
        <taxon>Lachnospiraceae</taxon>
        <taxon>Parablautia</taxon>
    </lineage>
</organism>
<evidence type="ECO:0000313" key="1">
    <source>
        <dbReference type="EMBL" id="RKI94106.1"/>
    </source>
</evidence>
<keyword evidence="2" id="KW-1185">Reference proteome</keyword>